<dbReference type="HOGENOM" id="CLU_026673_11_0_9"/>
<dbReference type="EC" id="1.1.1.14" evidence="6"/>
<dbReference type="GO" id="GO:0003939">
    <property type="term" value="F:L-iditol 2-dehydrogenase (NAD+) activity"/>
    <property type="evidence" value="ECO:0007669"/>
    <property type="project" value="UniProtKB-EC"/>
</dbReference>
<dbReference type="InterPro" id="IPR013154">
    <property type="entry name" value="ADH-like_N"/>
</dbReference>
<dbReference type="InterPro" id="IPR002328">
    <property type="entry name" value="ADH_Zn_CS"/>
</dbReference>
<evidence type="ECO:0000313" key="6">
    <source>
        <dbReference type="EMBL" id="EEQ48233.1"/>
    </source>
</evidence>
<feature type="domain" description="Enoyl reductase (ER)" evidence="5">
    <location>
        <begin position="10"/>
        <end position="341"/>
    </location>
</feature>
<dbReference type="PANTHER" id="PTHR43401">
    <property type="entry name" value="L-THREONINE 3-DEHYDROGENASE"/>
    <property type="match status" value="1"/>
</dbReference>
<dbReference type="SMART" id="SM00829">
    <property type="entry name" value="PKS_ER"/>
    <property type="match status" value="1"/>
</dbReference>
<dbReference type="eggNOG" id="COG1063">
    <property type="taxonomic scope" value="Bacteria"/>
</dbReference>
<accession>C4V3W9</accession>
<dbReference type="PROSITE" id="PS00059">
    <property type="entry name" value="ADH_ZINC"/>
    <property type="match status" value="1"/>
</dbReference>
<dbReference type="STRING" id="638302.HMPREF0908_1213"/>
<keyword evidence="3 6" id="KW-0560">Oxidoreductase</keyword>
<dbReference type="Gene3D" id="3.40.50.720">
    <property type="entry name" value="NAD(P)-binding Rossmann-like Domain"/>
    <property type="match status" value="1"/>
</dbReference>
<dbReference type="RefSeq" id="WP_006689947.1">
    <property type="nucleotide sequence ID" value="NZ_GG694006.1"/>
</dbReference>
<dbReference type="InterPro" id="IPR036291">
    <property type="entry name" value="NAD(P)-bd_dom_sf"/>
</dbReference>
<dbReference type="SUPFAM" id="SSF50129">
    <property type="entry name" value="GroES-like"/>
    <property type="match status" value="1"/>
</dbReference>
<keyword evidence="7" id="KW-1185">Reference proteome</keyword>
<comment type="cofactor">
    <cofactor evidence="4">
        <name>Zn(2+)</name>
        <dbReference type="ChEBI" id="CHEBI:29105"/>
    </cofactor>
</comment>
<keyword evidence="1 4" id="KW-0479">Metal-binding</keyword>
<organism evidence="6 7">
    <name type="scientific">Selenomonas flueggei ATCC 43531</name>
    <dbReference type="NCBI Taxonomy" id="638302"/>
    <lineage>
        <taxon>Bacteria</taxon>
        <taxon>Bacillati</taxon>
        <taxon>Bacillota</taxon>
        <taxon>Negativicutes</taxon>
        <taxon>Selenomonadales</taxon>
        <taxon>Selenomonadaceae</taxon>
        <taxon>Selenomonas</taxon>
    </lineage>
</organism>
<comment type="similarity">
    <text evidence="4">Belongs to the zinc-containing alcohol dehydrogenase family.</text>
</comment>
<dbReference type="OrthoDB" id="1674659at2"/>
<dbReference type="Gene3D" id="3.90.180.10">
    <property type="entry name" value="Medium-chain alcohol dehydrogenases, catalytic domain"/>
    <property type="match status" value="1"/>
</dbReference>
<dbReference type="GO" id="GO:0008270">
    <property type="term" value="F:zinc ion binding"/>
    <property type="evidence" value="ECO:0007669"/>
    <property type="project" value="InterPro"/>
</dbReference>
<evidence type="ECO:0000256" key="1">
    <source>
        <dbReference type="ARBA" id="ARBA00022723"/>
    </source>
</evidence>
<dbReference type="EMBL" id="ACLA01000020">
    <property type="protein sequence ID" value="EEQ48233.1"/>
    <property type="molecule type" value="Genomic_DNA"/>
</dbReference>
<evidence type="ECO:0000259" key="5">
    <source>
        <dbReference type="SMART" id="SM00829"/>
    </source>
</evidence>
<sequence>MKALVKTQKGAGNWEILNKPEPSVGEGQVKVRVEYIGICGSDLHTFEGHYNVNAEGLTIGHEFAGVVAEVGAGVTNVKVGDRVTSETTFTICGHCRYCANGEYNLCPSRKGLGTQQDGAMAQYVLTRAKSLHILPENVTTRQASITEAAACAHHGVNKAKFDKGAIVLVLGPGPIGLLVAQVVMAYGGRVVMTGLTQDMGRLKIAKEKFGVEHIVDVQKEDVKAIVEKLTDGYGADVCYDCTGAVPSMHLGMDLLKKKGQYVQIGLFAKDEVSVDFSKIIQKELTVCGSRSQNTHDWEPTLKLMSEHKIDADKMITHEVGIDEWDRAYHLLKSGEATKIVMHPIG</sequence>
<dbReference type="Pfam" id="PF00107">
    <property type="entry name" value="ADH_zinc_N"/>
    <property type="match status" value="1"/>
</dbReference>
<gene>
    <name evidence="6" type="primary">gutB</name>
    <name evidence="6" type="ORF">HMPREF0908_1213</name>
</gene>
<dbReference type="SUPFAM" id="SSF51735">
    <property type="entry name" value="NAD(P)-binding Rossmann-fold domains"/>
    <property type="match status" value="1"/>
</dbReference>
<comment type="caution">
    <text evidence="6">The sequence shown here is derived from an EMBL/GenBank/DDBJ whole genome shotgun (WGS) entry which is preliminary data.</text>
</comment>
<reference evidence="6 7" key="1">
    <citation type="submission" date="2009-04" db="EMBL/GenBank/DDBJ databases">
        <authorList>
            <person name="Qin X."/>
            <person name="Bachman B."/>
            <person name="Battles P."/>
            <person name="Bell A."/>
            <person name="Bess C."/>
            <person name="Bickham C."/>
            <person name="Chaboub L."/>
            <person name="Chen D."/>
            <person name="Coyle M."/>
            <person name="Deiros D.R."/>
            <person name="Dinh H."/>
            <person name="Forbes L."/>
            <person name="Fowler G."/>
            <person name="Francisco L."/>
            <person name="Fu Q."/>
            <person name="Gubbala S."/>
            <person name="Hale W."/>
            <person name="Han Y."/>
            <person name="Hemphill L."/>
            <person name="Highlander S.K."/>
            <person name="Hirani K."/>
            <person name="Hogues M."/>
            <person name="Jackson L."/>
            <person name="Jakkamsetti A."/>
            <person name="Javaid M."/>
            <person name="Jiang H."/>
            <person name="Korchina V."/>
            <person name="Kovar C."/>
            <person name="Lara F."/>
            <person name="Lee S."/>
            <person name="Mata R."/>
            <person name="Mathew T."/>
            <person name="Moen C."/>
            <person name="Morales K."/>
            <person name="Munidasa M."/>
            <person name="Nazareth L."/>
            <person name="Ngo R."/>
            <person name="Nguyen L."/>
            <person name="Okwuonu G."/>
            <person name="Ongeri F."/>
            <person name="Patil S."/>
            <person name="Petrosino J."/>
            <person name="Pham C."/>
            <person name="Pham P."/>
            <person name="Pu L.-L."/>
            <person name="Puazo M."/>
            <person name="Raj R."/>
            <person name="Reid J."/>
            <person name="Rouhana J."/>
            <person name="Saada N."/>
            <person name="Shang Y."/>
            <person name="Simmons D."/>
            <person name="Thornton R."/>
            <person name="Warren J."/>
            <person name="Weissenberger G."/>
            <person name="Zhang J."/>
            <person name="Zhang L."/>
            <person name="Zhou C."/>
            <person name="Zhu D."/>
            <person name="Muzny D."/>
            <person name="Worley K."/>
            <person name="Gibbs R."/>
        </authorList>
    </citation>
    <scope>NUCLEOTIDE SEQUENCE [LARGE SCALE GENOMIC DNA]</scope>
    <source>
        <strain evidence="6 7">ATCC 43531</strain>
    </source>
</reference>
<dbReference type="InterPro" id="IPR013149">
    <property type="entry name" value="ADH-like_C"/>
</dbReference>
<proteinExistence type="inferred from homology"/>
<dbReference type="AlphaFoldDB" id="C4V3W9"/>
<dbReference type="Pfam" id="PF08240">
    <property type="entry name" value="ADH_N"/>
    <property type="match status" value="1"/>
</dbReference>
<dbReference type="InterPro" id="IPR020843">
    <property type="entry name" value="ER"/>
</dbReference>
<keyword evidence="2 4" id="KW-0862">Zinc</keyword>
<name>C4V3W9_9FIRM</name>
<evidence type="ECO:0000256" key="3">
    <source>
        <dbReference type="ARBA" id="ARBA00023002"/>
    </source>
</evidence>
<protein>
    <submittedName>
        <fullName evidence="6">Putative chlorophyll synthesis pathway protein BchC</fullName>
        <ecNumber evidence="6">1.1.1.14</ecNumber>
    </submittedName>
</protein>
<dbReference type="InterPro" id="IPR011032">
    <property type="entry name" value="GroES-like_sf"/>
</dbReference>
<dbReference type="Proteomes" id="UP000005309">
    <property type="component" value="Unassembled WGS sequence"/>
</dbReference>
<dbReference type="PANTHER" id="PTHR43401:SF2">
    <property type="entry name" value="L-THREONINE 3-DEHYDROGENASE"/>
    <property type="match status" value="1"/>
</dbReference>
<dbReference type="InterPro" id="IPR050129">
    <property type="entry name" value="Zn_alcohol_dh"/>
</dbReference>
<evidence type="ECO:0000313" key="7">
    <source>
        <dbReference type="Proteomes" id="UP000005309"/>
    </source>
</evidence>
<evidence type="ECO:0000256" key="2">
    <source>
        <dbReference type="ARBA" id="ARBA00022833"/>
    </source>
</evidence>
<dbReference type="CDD" id="cd08258">
    <property type="entry name" value="Zn_ADH4"/>
    <property type="match status" value="1"/>
</dbReference>
<evidence type="ECO:0000256" key="4">
    <source>
        <dbReference type="RuleBase" id="RU361277"/>
    </source>
</evidence>